<feature type="binding site" evidence="8">
    <location>
        <position position="188"/>
    </location>
    <ligand>
        <name>Zn(2+)</name>
        <dbReference type="ChEBI" id="CHEBI:29105"/>
        <label>2</label>
        <note>catalytic</note>
    </ligand>
</feature>
<keyword evidence="2" id="KW-0645">Protease</keyword>
<accession>A0A4U5NDU2</accession>
<keyword evidence="5 8" id="KW-0862">Zinc</keyword>
<reference evidence="12" key="3">
    <citation type="journal article" date="2019" name="G3 (Bethesda)">
        <title>Hybrid Assembly of the Genome of the Entomopathogenic Nematode Steinernema carpocapsae Identifies the X-Chromosome.</title>
        <authorList>
            <person name="Serra L."/>
            <person name="Macchietto M."/>
            <person name="Macias-Munoz A."/>
            <person name="McGill C.J."/>
            <person name="Rodriguez I.M."/>
            <person name="Rodriguez B."/>
            <person name="Murad R."/>
            <person name="Mortazavi A."/>
        </authorList>
    </citation>
    <scope>NUCLEOTIDE SEQUENCE</scope>
    <source>
        <strain evidence="12">ALL</strain>
    </source>
</reference>
<comment type="similarity">
    <text evidence="1">Belongs to the peptidase M10A family.</text>
</comment>
<feature type="binding site" evidence="8">
    <location>
        <position position="194"/>
    </location>
    <ligand>
        <name>Zn(2+)</name>
        <dbReference type="ChEBI" id="CHEBI:29105"/>
        <label>2</label>
        <note>catalytic</note>
    </ligand>
</feature>
<dbReference type="GO" id="GO:0030574">
    <property type="term" value="P:collagen catabolic process"/>
    <property type="evidence" value="ECO:0007669"/>
    <property type="project" value="TreeGrafter"/>
</dbReference>
<dbReference type="InterPro" id="IPR001818">
    <property type="entry name" value="Pept_M10_metallopeptidase"/>
</dbReference>
<dbReference type="OrthoDB" id="406838at2759"/>
<feature type="binding site" evidence="9">
    <location>
        <position position="168"/>
    </location>
    <ligand>
        <name>Ca(2+)</name>
        <dbReference type="ChEBI" id="CHEBI:29108"/>
        <label>3</label>
    </ligand>
</feature>
<sequence length="461" mass="52014">MAPVRPLESTVAHQLFSSRMKATTPQKSYNLCPPRVLLALLGTAGFLASASKALALRDSDPLGSLPGNSLCYRISRYPRPELHRRLPPAVLRKYADNALTHAVKIWQQAINVKFRLCTRSERADIDVQFATFYHGDQFPFDGIGNEVAHAFFPTHRTRRGQIHIDDNEPWGPTRGRNLFWVLAHELGHSLGLDHSPLGVESIMTPHYRGYESSMPRLFPYDYKRIQMKYAAPVENSVIENSVALLQDVPERDPHDLCSLQSFDTIFTLPNGNLYVANGALYWRISVNGTRFPGYPQRLSQLFPSIEGPVDSVFTDRFDWTWVIKGNQVWKVDASGDETVVGPKTNLRDASPFSNYVHSAVNAVLAVNGQQNTQPSVFFLGTTYWVDDNYDGFSDDNTEHKIAEMFLGANEAPERISGAVWLSTDGSFIFSESQFWKVKVERTELKVIPGYPRSTWKHLFGC</sequence>
<proteinExistence type="inferred from homology"/>
<evidence type="ECO:0000256" key="8">
    <source>
        <dbReference type="PIRSR" id="PIRSR001191-2"/>
    </source>
</evidence>
<feature type="binding site" evidence="9">
    <location>
        <position position="203"/>
    </location>
    <ligand>
        <name>Zn(2+)</name>
        <dbReference type="ChEBI" id="CHEBI:29105"/>
        <label>2</label>
        <note>catalytic</note>
    </ligand>
</feature>
<evidence type="ECO:0000256" key="10">
    <source>
        <dbReference type="PROSITE-ProRule" id="PRU01011"/>
    </source>
</evidence>
<feature type="binding site" evidence="9">
    <location>
        <position position="142"/>
    </location>
    <ligand>
        <name>Ca(2+)</name>
        <dbReference type="ChEBI" id="CHEBI:29108"/>
        <label>3</label>
    </ligand>
</feature>
<dbReference type="InterPro" id="IPR021190">
    <property type="entry name" value="Pept_M10A"/>
</dbReference>
<feature type="binding site" evidence="9">
    <location>
        <position position="163"/>
    </location>
    <ligand>
        <name>Zn(2+)</name>
        <dbReference type="ChEBI" id="CHEBI:29105"/>
        <label>1</label>
    </ligand>
</feature>
<dbReference type="SUPFAM" id="SSF55486">
    <property type="entry name" value="Metalloproteases ('zincins'), catalytic domain"/>
    <property type="match status" value="1"/>
</dbReference>
<evidence type="ECO:0000256" key="5">
    <source>
        <dbReference type="ARBA" id="ARBA00022833"/>
    </source>
</evidence>
<dbReference type="InterPro" id="IPR033739">
    <property type="entry name" value="M10A_MMP"/>
</dbReference>
<feature type="binding site" evidence="9">
    <location>
        <position position="134"/>
    </location>
    <ligand>
        <name>Zn(2+)</name>
        <dbReference type="ChEBI" id="CHEBI:29105"/>
        <label>1</label>
    </ligand>
</feature>
<evidence type="ECO:0000256" key="6">
    <source>
        <dbReference type="ARBA" id="ARBA00023049"/>
    </source>
</evidence>
<protein>
    <recommendedName>
        <fullName evidence="11">Peptidase metallopeptidase domain-containing protein</fullName>
    </recommendedName>
</protein>
<dbReference type="SMART" id="SM00235">
    <property type="entry name" value="ZnMc"/>
    <property type="match status" value="1"/>
</dbReference>
<evidence type="ECO:0000313" key="12">
    <source>
        <dbReference type="EMBL" id="TKR81129.1"/>
    </source>
</evidence>
<dbReference type="EMBL" id="AZBU02000004">
    <property type="protein sequence ID" value="TKR81129.1"/>
    <property type="molecule type" value="Genomic_DNA"/>
</dbReference>
<feature type="binding site" evidence="9">
    <location>
        <position position="419"/>
    </location>
    <ligand>
        <name>Ca(2+)</name>
        <dbReference type="ChEBI" id="CHEBI:29108"/>
        <label>5</label>
    </ligand>
</feature>
<dbReference type="STRING" id="34508.A0A4U5NDU2"/>
<dbReference type="Pfam" id="PF00045">
    <property type="entry name" value="Hemopexin"/>
    <property type="match status" value="1"/>
</dbReference>
<feature type="binding site" evidence="9">
    <location>
        <position position="165"/>
    </location>
    <ligand>
        <name>Ca(2+)</name>
        <dbReference type="ChEBI" id="CHEBI:29108"/>
        <label>3</label>
    </ligand>
</feature>
<dbReference type="PANTHER" id="PTHR10201:SF309">
    <property type="entry name" value="PEPTIDASE METALLOPEPTIDASE DOMAIN-CONTAINING PROTEIN"/>
    <property type="match status" value="1"/>
</dbReference>
<dbReference type="GO" id="GO:0006508">
    <property type="term" value="P:proteolysis"/>
    <property type="evidence" value="ECO:0007669"/>
    <property type="project" value="UniProtKB-KW"/>
</dbReference>
<dbReference type="Gene3D" id="2.110.10.10">
    <property type="entry name" value="Hemopexin-like domain"/>
    <property type="match status" value="1"/>
</dbReference>
<evidence type="ECO:0000256" key="1">
    <source>
        <dbReference type="ARBA" id="ARBA00010370"/>
    </source>
</evidence>
<feature type="binding site" evidence="9">
    <location>
        <position position="124"/>
    </location>
    <ligand>
        <name>Ca(2+)</name>
        <dbReference type="ChEBI" id="CHEBI:29108"/>
        <label>2</label>
    </ligand>
</feature>
<feature type="repeat" description="Hemopexin" evidence="10">
    <location>
        <begin position="412"/>
        <end position="461"/>
    </location>
</feature>
<feature type="repeat" description="Hemopexin" evidence="10">
    <location>
        <begin position="259"/>
        <end position="305"/>
    </location>
</feature>
<dbReference type="SMART" id="SM00120">
    <property type="entry name" value="HX"/>
    <property type="match status" value="4"/>
</dbReference>
<feature type="binding site" evidence="9">
    <location>
        <position position="166"/>
    </location>
    <ligand>
        <name>Ca(2+)</name>
        <dbReference type="ChEBI" id="CHEBI:29108"/>
        <label>1</label>
    </ligand>
</feature>
<dbReference type="GO" id="GO:0004222">
    <property type="term" value="F:metalloendopeptidase activity"/>
    <property type="evidence" value="ECO:0007669"/>
    <property type="project" value="InterPro"/>
</dbReference>
<dbReference type="GO" id="GO:0005615">
    <property type="term" value="C:extracellular space"/>
    <property type="evidence" value="ECO:0007669"/>
    <property type="project" value="TreeGrafter"/>
</dbReference>
<feature type="binding site" evidence="9">
    <location>
        <position position="141"/>
    </location>
    <ligand>
        <name>Ca(2+)</name>
        <dbReference type="ChEBI" id="CHEBI:29108"/>
        <label>3</label>
    </ligand>
</feature>
<evidence type="ECO:0000256" key="4">
    <source>
        <dbReference type="ARBA" id="ARBA00022801"/>
    </source>
</evidence>
<dbReference type="PANTHER" id="PTHR10201">
    <property type="entry name" value="MATRIX METALLOPROTEINASE"/>
    <property type="match status" value="1"/>
</dbReference>
<dbReference type="GO" id="GO:0008270">
    <property type="term" value="F:zinc ion binding"/>
    <property type="evidence" value="ECO:0007669"/>
    <property type="project" value="InterPro"/>
</dbReference>
<reference evidence="12" key="2">
    <citation type="journal article" date="2015" name="Genome Biol.">
        <title>Comparative genomics of Steinernema reveals deeply conserved gene regulatory networks.</title>
        <authorList>
            <person name="Dillman A.R."/>
            <person name="Macchietto M."/>
            <person name="Porter C.F."/>
            <person name="Rogers A."/>
            <person name="Williams B."/>
            <person name="Antoshechkin I."/>
            <person name="Lee M.M."/>
            <person name="Goodwin Z."/>
            <person name="Lu X."/>
            <person name="Lewis E.E."/>
            <person name="Goodrich-Blair H."/>
            <person name="Stock S.P."/>
            <person name="Adams B.J."/>
            <person name="Sternberg P.W."/>
            <person name="Mortazavi A."/>
        </authorList>
    </citation>
    <scope>NUCLEOTIDE SEQUENCE [LARGE SCALE GENOMIC DNA]</scope>
    <source>
        <strain evidence="12">ALL</strain>
    </source>
</reference>
<name>A0A4U5NDU2_STECR</name>
<dbReference type="InterPro" id="IPR036375">
    <property type="entry name" value="Hemopexin-like_dom_sf"/>
</dbReference>
<dbReference type="InterPro" id="IPR024079">
    <property type="entry name" value="MetalloPept_cat_dom_sf"/>
</dbReference>
<dbReference type="InterPro" id="IPR018487">
    <property type="entry name" value="Hemopexin-like_repeat"/>
</dbReference>
<organism evidence="12">
    <name type="scientific">Steinernema carpocapsae</name>
    <name type="common">Entomopathogenic nematode</name>
    <dbReference type="NCBI Taxonomy" id="34508"/>
    <lineage>
        <taxon>Eukaryota</taxon>
        <taxon>Metazoa</taxon>
        <taxon>Ecdysozoa</taxon>
        <taxon>Nematoda</taxon>
        <taxon>Chromadorea</taxon>
        <taxon>Rhabditida</taxon>
        <taxon>Tylenchina</taxon>
        <taxon>Panagrolaimomorpha</taxon>
        <taxon>Strongyloidoidea</taxon>
        <taxon>Steinernematidae</taxon>
        <taxon>Steinernema</taxon>
    </lineage>
</organism>
<dbReference type="CDD" id="cd04278">
    <property type="entry name" value="ZnMc_MMP"/>
    <property type="match status" value="1"/>
</dbReference>
<feature type="domain" description="Peptidase metallopeptidase" evidence="11">
    <location>
        <begin position="73"/>
        <end position="231"/>
    </location>
</feature>
<comment type="caution">
    <text evidence="12">The sequence shown here is derived from an EMBL/GenBank/DDBJ whole genome shotgun (WGS) entry which is preliminary data.</text>
</comment>
<keyword evidence="3 8" id="KW-0479">Metal-binding</keyword>
<feature type="binding site" evidence="9">
    <location>
        <position position="263"/>
    </location>
    <ligand>
        <name>Ca(2+)</name>
        <dbReference type="ChEBI" id="CHEBI:29108"/>
        <label>4</label>
    </ligand>
</feature>
<dbReference type="SUPFAM" id="SSF50923">
    <property type="entry name" value="Hemopexin-like domain"/>
    <property type="match status" value="1"/>
</dbReference>
<comment type="cofactor">
    <cofactor evidence="9">
        <name>Zn(2+)</name>
        <dbReference type="ChEBI" id="CHEBI:29105"/>
    </cofactor>
    <text evidence="9">Binds 2 Zn(2+) ions per subunit.</text>
</comment>
<evidence type="ECO:0000256" key="9">
    <source>
        <dbReference type="PIRSR" id="PIRSR621190-2"/>
    </source>
</evidence>
<feature type="active site" evidence="7">
    <location>
        <position position="185"/>
    </location>
</feature>
<dbReference type="GO" id="GO:0030198">
    <property type="term" value="P:extracellular matrix organization"/>
    <property type="evidence" value="ECO:0007669"/>
    <property type="project" value="TreeGrafter"/>
</dbReference>
<dbReference type="Pfam" id="PF00413">
    <property type="entry name" value="Peptidase_M10"/>
    <property type="match status" value="1"/>
</dbReference>
<feature type="binding site" evidence="9">
    <location>
        <position position="362"/>
    </location>
    <ligand>
        <name>Ca(2+)</name>
        <dbReference type="ChEBI" id="CHEBI:29108"/>
        <label>5</label>
    </ligand>
</feature>
<evidence type="ECO:0000256" key="3">
    <source>
        <dbReference type="ARBA" id="ARBA00022723"/>
    </source>
</evidence>
<evidence type="ECO:0000256" key="7">
    <source>
        <dbReference type="PIRSR" id="PIRSR001191-1"/>
    </source>
</evidence>
<dbReference type="GO" id="GO:0031012">
    <property type="term" value="C:extracellular matrix"/>
    <property type="evidence" value="ECO:0007669"/>
    <property type="project" value="InterPro"/>
</dbReference>
<keyword evidence="4" id="KW-0378">Hydrolase</keyword>
<feature type="binding site" evidence="9">
    <location>
        <position position="149"/>
    </location>
    <ligand>
        <name>Zn(2+)</name>
        <dbReference type="ChEBI" id="CHEBI:29105"/>
        <label>1</label>
    </ligand>
</feature>
<feature type="binding site" evidence="9">
    <location>
        <position position="265"/>
    </location>
    <ligand>
        <name>Ca(2+)</name>
        <dbReference type="ChEBI" id="CHEBI:29108"/>
        <label>5</label>
    </ligand>
</feature>
<keyword evidence="6" id="KW-0482">Metalloprotease</keyword>
<comment type="cofactor">
    <cofactor evidence="9">
        <name>Ca(2+)</name>
        <dbReference type="ChEBI" id="CHEBI:29108"/>
    </cofactor>
    <text evidence="9">Can bind about 5 Ca(2+) ions per subunit.</text>
</comment>
<dbReference type="AlphaFoldDB" id="A0A4U5NDU2"/>
<evidence type="ECO:0000256" key="2">
    <source>
        <dbReference type="ARBA" id="ARBA00022670"/>
    </source>
</evidence>
<dbReference type="PRINTS" id="PR00138">
    <property type="entry name" value="MATRIXIN"/>
</dbReference>
<feature type="binding site" evidence="9">
    <location>
        <position position="310"/>
    </location>
    <ligand>
        <name>Ca(2+)</name>
        <dbReference type="ChEBI" id="CHEBI:29108"/>
        <label>4</label>
    </ligand>
</feature>
<dbReference type="InterPro" id="IPR006026">
    <property type="entry name" value="Peptidase_Metallo"/>
</dbReference>
<dbReference type="Gene3D" id="3.40.390.10">
    <property type="entry name" value="Collagenase (Catalytic Domain)"/>
    <property type="match status" value="1"/>
</dbReference>
<feature type="binding site" evidence="8">
    <location>
        <position position="184"/>
    </location>
    <ligand>
        <name>Zn(2+)</name>
        <dbReference type="ChEBI" id="CHEBI:29105"/>
        <label>2</label>
        <note>catalytic</note>
    </ligand>
</feature>
<evidence type="ECO:0000259" key="11">
    <source>
        <dbReference type="SMART" id="SM00235"/>
    </source>
</evidence>
<gene>
    <name evidence="12" type="ORF">L596_015060</name>
</gene>
<dbReference type="PROSITE" id="PS51642">
    <property type="entry name" value="HEMOPEXIN_2"/>
    <property type="match status" value="2"/>
</dbReference>
<dbReference type="PIRSF" id="PIRSF001191">
    <property type="entry name" value="Peptidase_M10A_matrix"/>
    <property type="match status" value="1"/>
</dbReference>
<feature type="binding site" evidence="9">
    <location>
        <position position="168"/>
    </location>
    <ligand>
        <name>Ca(2+)</name>
        <dbReference type="ChEBI" id="CHEBI:29108"/>
        <label>1</label>
    </ligand>
</feature>
<feature type="binding site" evidence="9">
    <location>
        <position position="136"/>
    </location>
    <ligand>
        <name>Zn(2+)</name>
        <dbReference type="ChEBI" id="CHEBI:29105"/>
        <label>1</label>
    </ligand>
</feature>
<reference evidence="12" key="1">
    <citation type="submission" date="2013-11" db="EMBL/GenBank/DDBJ databases">
        <authorList>
            <person name="Sternberg P."/>
            <person name="Dillman A."/>
            <person name="Macchietto M."/>
        </authorList>
    </citation>
    <scope>NUCLEOTIDE SEQUENCE</scope>
    <source>
        <strain evidence="12">ALL</strain>
    </source>
</reference>
<keyword evidence="9" id="KW-0106">Calcium</keyword>